<evidence type="ECO:0000313" key="2">
    <source>
        <dbReference type="Proteomes" id="UP001243420"/>
    </source>
</evidence>
<keyword evidence="2" id="KW-1185">Reference proteome</keyword>
<accession>A0ABY8L7P2</accession>
<evidence type="ECO:0008006" key="3">
    <source>
        <dbReference type="Google" id="ProtNLM"/>
    </source>
</evidence>
<dbReference type="RefSeq" id="WP_279963971.1">
    <property type="nucleotide sequence ID" value="NZ_CP122537.1"/>
</dbReference>
<dbReference type="EMBL" id="CP122537">
    <property type="protein sequence ID" value="WGH77397.1"/>
    <property type="molecule type" value="Genomic_DNA"/>
</dbReference>
<evidence type="ECO:0000313" key="1">
    <source>
        <dbReference type="EMBL" id="WGH77397.1"/>
    </source>
</evidence>
<dbReference type="Proteomes" id="UP001243420">
    <property type="component" value="Chromosome"/>
</dbReference>
<organism evidence="1 2">
    <name type="scientific">Jannaschia ovalis</name>
    <dbReference type="NCBI Taxonomy" id="3038773"/>
    <lineage>
        <taxon>Bacteria</taxon>
        <taxon>Pseudomonadati</taxon>
        <taxon>Pseudomonadota</taxon>
        <taxon>Alphaproteobacteria</taxon>
        <taxon>Rhodobacterales</taxon>
        <taxon>Roseobacteraceae</taxon>
        <taxon>Jannaschia</taxon>
    </lineage>
</organism>
<gene>
    <name evidence="1" type="ORF">P8627_10090</name>
</gene>
<name>A0ABY8L7P2_9RHOB</name>
<reference evidence="1 2" key="1">
    <citation type="submission" date="2023-04" db="EMBL/GenBank/DDBJ databases">
        <title>Jannaschia ovalis sp. nov., a marine bacterium isolated from sea tidal flat.</title>
        <authorList>
            <person name="Kwon D.Y."/>
            <person name="Kim J.-J."/>
        </authorList>
    </citation>
    <scope>NUCLEOTIDE SEQUENCE [LARGE SCALE GENOMIC DNA]</scope>
    <source>
        <strain evidence="1 2">GRR-S6-38</strain>
    </source>
</reference>
<protein>
    <recommendedName>
        <fullName evidence="3">Hpt domain-containing protein</fullName>
    </recommendedName>
</protein>
<proteinExistence type="predicted"/>
<sequence length="126" mass="13225">MQATITPFRPAPEALDFDHDALAAICRTHGAEAEAVIAETLAEIETRLSTLRDGPAGRAGLGREAEALLALGQRIGMRNLVVAAEALGRCLAAGDAAGLAAARARLVRLAEPERARHWHVQTDNAG</sequence>